<dbReference type="GeneTree" id="ENSGT00390000011314"/>
<comment type="catalytic activity">
    <reaction evidence="6">
        <text>(5R)-5-hydroxy-L-lysine + GTP = (5R)-5-phosphooxy-L-lysine + GDP + H(+)</text>
        <dbReference type="Rhea" id="RHEA:19049"/>
        <dbReference type="ChEBI" id="CHEBI:15378"/>
        <dbReference type="ChEBI" id="CHEBI:37565"/>
        <dbReference type="ChEBI" id="CHEBI:57882"/>
        <dbReference type="ChEBI" id="CHEBI:58189"/>
        <dbReference type="ChEBI" id="CHEBI:58357"/>
        <dbReference type="EC" id="2.7.1.81"/>
    </reaction>
</comment>
<comment type="function">
    <text evidence="7">Catalyzes the GTP-dependent phosphorylation of 5-hydroxy-L-lysine.</text>
</comment>
<dbReference type="Ensembl" id="ENSTRUT00000042433.3">
    <property type="protein sequence ID" value="ENSTRUP00000042289.3"/>
    <property type="gene ID" value="ENSTRUG00000025640.2"/>
</dbReference>
<dbReference type="eggNOG" id="ENOG502QT7T">
    <property type="taxonomic scope" value="Eukaryota"/>
</dbReference>
<feature type="domain" description="Aminoglycoside phosphotransferase" evidence="10">
    <location>
        <begin position="61"/>
        <end position="290"/>
    </location>
</feature>
<reference evidence="11" key="2">
    <citation type="submission" date="2025-08" db="UniProtKB">
        <authorList>
            <consortium name="Ensembl"/>
        </authorList>
    </citation>
    <scope>IDENTIFICATION</scope>
</reference>
<accession>H2UZB0</accession>
<reference evidence="11" key="3">
    <citation type="submission" date="2025-09" db="UniProtKB">
        <authorList>
            <consortium name="Ensembl"/>
        </authorList>
    </citation>
    <scope>IDENTIFICATION</scope>
</reference>
<dbReference type="Gene3D" id="3.90.1200.10">
    <property type="match status" value="1"/>
</dbReference>
<evidence type="ECO:0000256" key="1">
    <source>
        <dbReference type="ARBA" id="ARBA00004496"/>
    </source>
</evidence>
<protein>
    <recommendedName>
        <fullName evidence="9">Hydroxylysine kinase</fullName>
        <ecNumber evidence="8">2.7.1.81</ecNumber>
    </recommendedName>
</protein>
<keyword evidence="4" id="KW-0808">Transferase</keyword>
<dbReference type="SUPFAM" id="SSF56112">
    <property type="entry name" value="Protein kinase-like (PK-like)"/>
    <property type="match status" value="1"/>
</dbReference>
<dbReference type="EC" id="2.7.1.81" evidence="8"/>
<dbReference type="PANTHER" id="PTHR21064:SF1">
    <property type="entry name" value="HYDROXYLYSINE KINASE"/>
    <property type="match status" value="1"/>
</dbReference>
<evidence type="ECO:0000256" key="5">
    <source>
        <dbReference type="ARBA" id="ARBA00022777"/>
    </source>
</evidence>
<sequence length="393" mass="44651">MQLLLTFIVESLFPLVLNLYFINFCAEIMSEKRSNPNFSKSQAAEITKRLFGLTPSEMDPLPSYYDQNFYVTTAGGAKYVLKIFNFKDSENPTLIGVQVQCMSFLYQNGLPVPTAVPTTSGQLMSLEEADFGCGYQKYLVILLTFLPGTTISKVPSTPQLLYEVGRTAARMDKTLQNFQHPHYDELQRDQFIWSLSNIPLLEGYLHVLDGDPLKEVVEALINQYKTSVIPKRSSFCSSLIHADLNDLNILVQPDENGDHLISGIVDFSDMQFGYYIYELAITIMYMMMEHPNPIEVGGPVLAGWESVLPLNEAEKDCLYTLVISRFCQSCVLARYLVLLHPENAEYVISTSEKGIPLLHQLWERGKEEVEKVWFEGASQYNHEKKEFKVLTSI</sequence>
<dbReference type="AlphaFoldDB" id="H2UZB0"/>
<evidence type="ECO:0000256" key="8">
    <source>
        <dbReference type="ARBA" id="ARBA00038873"/>
    </source>
</evidence>
<evidence type="ECO:0000256" key="9">
    <source>
        <dbReference type="ARBA" id="ARBA00040505"/>
    </source>
</evidence>
<comment type="subcellular location">
    <subcellularLocation>
        <location evidence="1">Cytoplasm</location>
    </subcellularLocation>
</comment>
<dbReference type="FunCoup" id="H2UZB0">
    <property type="interactions" value="514"/>
</dbReference>
<dbReference type="STRING" id="31033.ENSTRUP00000042289"/>
<evidence type="ECO:0000313" key="11">
    <source>
        <dbReference type="Ensembl" id="ENSTRUP00000042289.3"/>
    </source>
</evidence>
<dbReference type="FunFam" id="3.90.1200.10:FF:000007">
    <property type="entry name" value="hydroxylysine kinase isoform X1"/>
    <property type="match status" value="1"/>
</dbReference>
<dbReference type="Pfam" id="PF01636">
    <property type="entry name" value="APH"/>
    <property type="match status" value="1"/>
</dbReference>
<evidence type="ECO:0000256" key="2">
    <source>
        <dbReference type="ARBA" id="ARBA00006219"/>
    </source>
</evidence>
<name>H2UZB0_TAKRU</name>
<keyword evidence="3" id="KW-0963">Cytoplasm</keyword>
<comment type="similarity">
    <text evidence="2">Belongs to the aminoglycoside phosphotransferase family.</text>
</comment>
<dbReference type="GO" id="GO:0047992">
    <property type="term" value="F:hydroxylysine kinase activity"/>
    <property type="evidence" value="ECO:0007669"/>
    <property type="project" value="UniProtKB-EC"/>
</dbReference>
<dbReference type="HOGENOM" id="CLU_042971_1_1_1"/>
<dbReference type="Gene3D" id="3.30.200.20">
    <property type="entry name" value="Phosphorylase Kinase, domain 1"/>
    <property type="match status" value="1"/>
</dbReference>
<organism evidence="11 12">
    <name type="scientific">Takifugu rubripes</name>
    <name type="common">Japanese pufferfish</name>
    <name type="synonym">Fugu rubripes</name>
    <dbReference type="NCBI Taxonomy" id="31033"/>
    <lineage>
        <taxon>Eukaryota</taxon>
        <taxon>Metazoa</taxon>
        <taxon>Chordata</taxon>
        <taxon>Craniata</taxon>
        <taxon>Vertebrata</taxon>
        <taxon>Euteleostomi</taxon>
        <taxon>Actinopterygii</taxon>
        <taxon>Neopterygii</taxon>
        <taxon>Teleostei</taxon>
        <taxon>Neoteleostei</taxon>
        <taxon>Acanthomorphata</taxon>
        <taxon>Eupercaria</taxon>
        <taxon>Tetraodontiformes</taxon>
        <taxon>Tetradontoidea</taxon>
        <taxon>Tetraodontidae</taxon>
        <taxon>Takifugu</taxon>
    </lineage>
</organism>
<dbReference type="InterPro" id="IPR050249">
    <property type="entry name" value="Pseudomonas-type_ThrB"/>
</dbReference>
<reference evidence="11 12" key="1">
    <citation type="journal article" date="2011" name="Genome Biol. Evol.">
        <title>Integration of the genetic map and genome assembly of fugu facilitates insights into distinct features of genome evolution in teleosts and mammals.</title>
        <authorList>
            <person name="Kai W."/>
            <person name="Kikuchi K."/>
            <person name="Tohari S."/>
            <person name="Chew A.K."/>
            <person name="Tay A."/>
            <person name="Fujiwara A."/>
            <person name="Hosoya S."/>
            <person name="Suetake H."/>
            <person name="Naruse K."/>
            <person name="Brenner S."/>
            <person name="Suzuki Y."/>
            <person name="Venkatesh B."/>
        </authorList>
    </citation>
    <scope>NUCLEOTIDE SEQUENCE [LARGE SCALE GENOMIC DNA]</scope>
</reference>
<dbReference type="OrthoDB" id="9973935at2759"/>
<dbReference type="Proteomes" id="UP000005226">
    <property type="component" value="Chromosome 20"/>
</dbReference>
<proteinExistence type="inferred from homology"/>
<dbReference type="InParanoid" id="H2UZB0"/>
<evidence type="ECO:0000256" key="6">
    <source>
        <dbReference type="ARBA" id="ARBA00036820"/>
    </source>
</evidence>
<evidence type="ECO:0000256" key="3">
    <source>
        <dbReference type="ARBA" id="ARBA00022490"/>
    </source>
</evidence>
<dbReference type="InterPro" id="IPR002575">
    <property type="entry name" value="Aminoglycoside_PTrfase"/>
</dbReference>
<dbReference type="PANTHER" id="PTHR21064">
    <property type="entry name" value="AMINOGLYCOSIDE PHOSPHOTRANSFERASE DOMAIN-CONTAINING PROTEIN-RELATED"/>
    <property type="match status" value="1"/>
</dbReference>
<keyword evidence="5" id="KW-0418">Kinase</keyword>
<gene>
    <name evidence="11" type="primary">LOC101075649</name>
</gene>
<evidence type="ECO:0000256" key="7">
    <source>
        <dbReference type="ARBA" id="ARBA00037368"/>
    </source>
</evidence>
<evidence type="ECO:0000259" key="10">
    <source>
        <dbReference type="Pfam" id="PF01636"/>
    </source>
</evidence>
<evidence type="ECO:0000313" key="12">
    <source>
        <dbReference type="Proteomes" id="UP000005226"/>
    </source>
</evidence>
<dbReference type="GO" id="GO:0005737">
    <property type="term" value="C:cytoplasm"/>
    <property type="evidence" value="ECO:0007669"/>
    <property type="project" value="UniProtKB-SubCell"/>
</dbReference>
<evidence type="ECO:0000256" key="4">
    <source>
        <dbReference type="ARBA" id="ARBA00022679"/>
    </source>
</evidence>
<keyword evidence="12" id="KW-1185">Reference proteome</keyword>
<dbReference type="InterPro" id="IPR011009">
    <property type="entry name" value="Kinase-like_dom_sf"/>
</dbReference>